<dbReference type="Proteomes" id="UP000801864">
    <property type="component" value="Unassembled WGS sequence"/>
</dbReference>
<keyword evidence="2" id="KW-1185">Reference proteome</keyword>
<dbReference type="EMBL" id="QLNT01000011">
    <property type="protein sequence ID" value="KAF3070321.1"/>
    <property type="molecule type" value="Genomic_DNA"/>
</dbReference>
<dbReference type="AlphaFoldDB" id="A0A9P4XEU3"/>
<comment type="caution">
    <text evidence="1">The sequence shown here is derived from an EMBL/GenBank/DDBJ whole genome shotgun (WGS) entry which is preliminary data.</text>
</comment>
<reference evidence="1 2" key="1">
    <citation type="submission" date="2018-06" db="EMBL/GenBank/DDBJ databases">
        <title>Genome analysis of cellulolytic fungus Trichoderma lentiforme CFAM-422.</title>
        <authorList>
            <person name="Steindorff A.S."/>
            <person name="Formighieri E.F."/>
            <person name="Midorikawa G.E.O."/>
            <person name="Tamietti M.S."/>
            <person name="Ramos E.Z."/>
            <person name="Silva A.S."/>
            <person name="Bon E.P.S."/>
            <person name="Mendes T.D."/>
            <person name="Damaso M.C.T."/>
            <person name="Favaro L.C.L."/>
        </authorList>
    </citation>
    <scope>NUCLEOTIDE SEQUENCE [LARGE SCALE GENOMIC DNA]</scope>
    <source>
        <strain evidence="1 2">CFAM-422</strain>
    </source>
</reference>
<proteinExistence type="predicted"/>
<protein>
    <submittedName>
        <fullName evidence="1">Uncharacterized protein</fullName>
    </submittedName>
</protein>
<evidence type="ECO:0000313" key="2">
    <source>
        <dbReference type="Proteomes" id="UP000801864"/>
    </source>
</evidence>
<sequence>MEYIPAPSDIIHTIVTAPAESPSCYAIQWNDRARLEDCRFTGRRTRLITASIAATALTRHEIFPDWDETILELDDLALTRAELTAEVGEYILILRTHVKGVA</sequence>
<gene>
    <name evidence="1" type="ORF">CFAM422_006929</name>
</gene>
<name>A0A9P4XEU3_9HYPO</name>
<accession>A0A9P4XEU3</accession>
<evidence type="ECO:0000313" key="1">
    <source>
        <dbReference type="EMBL" id="KAF3070321.1"/>
    </source>
</evidence>
<organism evidence="1 2">
    <name type="scientific">Trichoderma lentiforme</name>
    <dbReference type="NCBI Taxonomy" id="1567552"/>
    <lineage>
        <taxon>Eukaryota</taxon>
        <taxon>Fungi</taxon>
        <taxon>Dikarya</taxon>
        <taxon>Ascomycota</taxon>
        <taxon>Pezizomycotina</taxon>
        <taxon>Sordariomycetes</taxon>
        <taxon>Hypocreomycetidae</taxon>
        <taxon>Hypocreales</taxon>
        <taxon>Hypocreaceae</taxon>
        <taxon>Trichoderma</taxon>
    </lineage>
</organism>